<dbReference type="Proteomes" id="UP000010998">
    <property type="component" value="Chromosome"/>
</dbReference>
<dbReference type="AlphaFoldDB" id="L0KDF8"/>
<dbReference type="RefSeq" id="WP_015314518.1">
    <property type="nucleotide sequence ID" value="NC_019973.1"/>
</dbReference>
<dbReference type="SUPFAM" id="SSF58104">
    <property type="entry name" value="Methyl-accepting chemotaxis protein (MCP) signaling domain"/>
    <property type="match status" value="1"/>
</dbReference>
<reference evidence="4" key="1">
    <citation type="submission" date="2012-02" db="EMBL/GenBank/DDBJ databases">
        <title>Complete sequence of Mesorhizobium australicum WSM2073.</title>
        <authorList>
            <person name="Lucas S."/>
            <person name="Han J."/>
            <person name="Lapidus A."/>
            <person name="Cheng J.-F."/>
            <person name="Goodwin L."/>
            <person name="Pitluck S."/>
            <person name="Peters L."/>
            <person name="Gu W."/>
            <person name="Detter J.C."/>
            <person name="Han C."/>
            <person name="Tapia R."/>
            <person name="Land M."/>
            <person name="Hauser L."/>
            <person name="Kyrpides N."/>
            <person name="Ivanova N."/>
            <person name="Pagani I."/>
            <person name="Reeve W.G."/>
            <person name="Howieson J.G."/>
            <person name="Tiwari R.P."/>
            <person name="O'Hara G.W."/>
            <person name="Atkins C.A."/>
            <person name="Ronson C.W."/>
            <person name="Nandasena K.G."/>
            <person name="Woyke T."/>
        </authorList>
    </citation>
    <scope>NUCLEOTIDE SEQUENCE [LARGE SCALE GENOMIC DNA]</scope>
    <source>
        <strain evidence="4">LMG 24608 / HAMBI 3006 / WSM2073</strain>
    </source>
</reference>
<dbReference type="HOGENOM" id="CLU_452563_0_0_5"/>
<keyword evidence="2" id="KW-0812">Transmembrane</keyword>
<dbReference type="Gene3D" id="1.10.287.950">
    <property type="entry name" value="Methyl-accepting chemotaxis protein"/>
    <property type="match status" value="1"/>
</dbReference>
<dbReference type="STRING" id="754035.Mesau_00554"/>
<accession>L0KDF8</accession>
<evidence type="ECO:0000313" key="3">
    <source>
        <dbReference type="EMBL" id="AGB43046.1"/>
    </source>
</evidence>
<dbReference type="GeneID" id="90988090"/>
<feature type="coiled-coil region" evidence="1">
    <location>
        <begin position="125"/>
        <end position="162"/>
    </location>
</feature>
<keyword evidence="2" id="KW-0472">Membrane</keyword>
<feature type="transmembrane region" description="Helical" evidence="2">
    <location>
        <begin position="76"/>
        <end position="93"/>
    </location>
</feature>
<keyword evidence="2" id="KW-1133">Transmembrane helix</keyword>
<proteinExistence type="predicted"/>
<keyword evidence="4" id="KW-1185">Reference proteome</keyword>
<evidence type="ECO:0008006" key="5">
    <source>
        <dbReference type="Google" id="ProtNLM"/>
    </source>
</evidence>
<keyword evidence="1" id="KW-0175">Coiled coil</keyword>
<gene>
    <name evidence="3" type="ordered locus">Mesau_00554</name>
</gene>
<evidence type="ECO:0000256" key="2">
    <source>
        <dbReference type="SAM" id="Phobius"/>
    </source>
</evidence>
<evidence type="ECO:0000256" key="1">
    <source>
        <dbReference type="SAM" id="Coils"/>
    </source>
</evidence>
<feature type="transmembrane region" description="Helical" evidence="2">
    <location>
        <begin position="44"/>
        <end position="69"/>
    </location>
</feature>
<dbReference type="EMBL" id="CP003358">
    <property type="protein sequence ID" value="AGB43046.1"/>
    <property type="molecule type" value="Genomic_DNA"/>
</dbReference>
<evidence type="ECO:0000313" key="4">
    <source>
        <dbReference type="Proteomes" id="UP000010998"/>
    </source>
</evidence>
<protein>
    <recommendedName>
        <fullName evidence="5">Methyl-accepting chemotaxis protein</fullName>
    </recommendedName>
</protein>
<name>L0KDF8_MESAW</name>
<dbReference type="KEGG" id="mam:Mesau_00554"/>
<sequence>MADIGAGAAPSLIRASLSRTGKWAGSIAFIGGAVSDILNPLAPFAAYIALAASIAAVIIAIAIVLRLVLAAKALPALVFATSAAAVAGGVYAVQKETNSQNGIIASLVPAIAQLQQSIGIVAEKVARIEQTVTQTQKTVEEVKKSTDTVAQKTDQIASAQQQQAAQGAATQRTVEAVKQTTETLVGGQQQQVAQAEKLQATTEQIAASIDTIAKGFATLAAQGGAIAEPKRPDEFYHNARVYELSGDMLNARRSYLAFAGFDVDAIDPYTRFATLLRVQDGKAGAREVFGQLAEKAKAPSIKLVHLLQFDDTQRLDKLNAFIAANPDYAPAYFLLAQEFSEDRLGSQTLADKRSEAQALTKFVSYEKDGGLLGYFVDQTQLADWLDRGRSRLAALGDVLDPARFAPSLTPMRSNQGWSMTISLPEPATAISWRLGGTGPFTDTGLLALNDQRTGKPMPNPSFELPDSTAQTTIAIKYLDIRGRETGPFDIDFDPDAALQQGNKQILDQFWTSWIAFDASGNHGLVYFTQMLSYRCAIKEVHYSLNGAALDKTLPMPPCNARDPYAIPDDFQPYFKVVESVTSMSVQVTYTDGTKSPVRDYKRQ</sequence>
<organism evidence="3 4">
    <name type="scientific">Mesorhizobium australicum (strain HAMBI 3006 / LMG 24608 / WSM2073)</name>
    <dbReference type="NCBI Taxonomy" id="754035"/>
    <lineage>
        <taxon>Bacteria</taxon>
        <taxon>Pseudomonadati</taxon>
        <taxon>Pseudomonadota</taxon>
        <taxon>Alphaproteobacteria</taxon>
        <taxon>Hyphomicrobiales</taxon>
        <taxon>Phyllobacteriaceae</taxon>
        <taxon>Mesorhizobium</taxon>
    </lineage>
</organism>
<dbReference type="eggNOG" id="COG0840">
    <property type="taxonomic scope" value="Bacteria"/>
</dbReference>